<dbReference type="EMBL" id="REGN01000412">
    <property type="protein sequence ID" value="RNA42126.1"/>
    <property type="molecule type" value="Genomic_DNA"/>
</dbReference>
<gene>
    <name evidence="1" type="ORF">BpHYR1_030400</name>
</gene>
<organism evidence="1 2">
    <name type="scientific">Brachionus plicatilis</name>
    <name type="common">Marine rotifer</name>
    <name type="synonym">Brachionus muelleri</name>
    <dbReference type="NCBI Taxonomy" id="10195"/>
    <lineage>
        <taxon>Eukaryota</taxon>
        <taxon>Metazoa</taxon>
        <taxon>Spiralia</taxon>
        <taxon>Gnathifera</taxon>
        <taxon>Rotifera</taxon>
        <taxon>Eurotatoria</taxon>
        <taxon>Monogononta</taxon>
        <taxon>Pseudotrocha</taxon>
        <taxon>Ploima</taxon>
        <taxon>Brachionidae</taxon>
        <taxon>Brachionus</taxon>
    </lineage>
</organism>
<keyword evidence="2" id="KW-1185">Reference proteome</keyword>
<proteinExistence type="predicted"/>
<dbReference type="Proteomes" id="UP000276133">
    <property type="component" value="Unassembled WGS sequence"/>
</dbReference>
<accession>A0A3M7T2A3</accession>
<sequence>MKKFLVFSHWKRRMIVFILDFSNIICKTVRFKTKIEIKLEIGISRKKEIIRYDTSPFFKTIRFLLTPFISCNQNLLIFRLLNKLKCTQISRMIAVLGSVDFYFYSNWK</sequence>
<name>A0A3M7T2A3_BRAPC</name>
<dbReference type="AlphaFoldDB" id="A0A3M7T2A3"/>
<comment type="caution">
    <text evidence="1">The sequence shown here is derived from an EMBL/GenBank/DDBJ whole genome shotgun (WGS) entry which is preliminary data.</text>
</comment>
<evidence type="ECO:0000313" key="1">
    <source>
        <dbReference type="EMBL" id="RNA42126.1"/>
    </source>
</evidence>
<reference evidence="1 2" key="1">
    <citation type="journal article" date="2018" name="Sci. Rep.">
        <title>Genomic signatures of local adaptation to the degree of environmental predictability in rotifers.</title>
        <authorList>
            <person name="Franch-Gras L."/>
            <person name="Hahn C."/>
            <person name="Garcia-Roger E.M."/>
            <person name="Carmona M.J."/>
            <person name="Serra M."/>
            <person name="Gomez A."/>
        </authorList>
    </citation>
    <scope>NUCLEOTIDE SEQUENCE [LARGE SCALE GENOMIC DNA]</scope>
    <source>
        <strain evidence="1">HYR1</strain>
    </source>
</reference>
<evidence type="ECO:0000313" key="2">
    <source>
        <dbReference type="Proteomes" id="UP000276133"/>
    </source>
</evidence>
<protein>
    <submittedName>
        <fullName evidence="1">Uncharacterized protein</fullName>
    </submittedName>
</protein>